<dbReference type="EC" id="3.4.24.-" evidence="2"/>
<dbReference type="STRING" id="13249.T1HN56"/>
<dbReference type="AlphaFoldDB" id="T1HN56"/>
<dbReference type="EnsemblMetazoa" id="RPRC005480-RA">
    <property type="protein sequence ID" value="RPRC005480-PA"/>
    <property type="gene ID" value="RPRC005480"/>
</dbReference>
<dbReference type="Proteomes" id="UP000015103">
    <property type="component" value="Unassembled WGS sequence"/>
</dbReference>
<keyword evidence="1 2" id="KW-0482">Metalloprotease</keyword>
<dbReference type="InterPro" id="IPR000998">
    <property type="entry name" value="MAM_dom"/>
</dbReference>
<keyword evidence="2" id="KW-0732">Signal</keyword>
<dbReference type="PANTHER" id="PTHR10127:SF850">
    <property type="entry name" value="METALLOENDOPEPTIDASE"/>
    <property type="match status" value="1"/>
</dbReference>
<dbReference type="HOGENOM" id="CLU_644538_0_0_1"/>
<name>T1HN56_RHOPR</name>
<dbReference type="Pfam" id="PF01400">
    <property type="entry name" value="Astacin"/>
    <property type="match status" value="1"/>
</dbReference>
<dbReference type="GO" id="GO:0008270">
    <property type="term" value="F:zinc ion binding"/>
    <property type="evidence" value="ECO:0007669"/>
    <property type="project" value="UniProtKB-UniRule"/>
</dbReference>
<evidence type="ECO:0000313" key="3">
    <source>
        <dbReference type="EnsemblMetazoa" id="RPRC005480-PA"/>
    </source>
</evidence>
<feature type="chain" id="PRO_5036530387" description="Metalloendopeptidase" evidence="2">
    <location>
        <begin position="18"/>
        <end position="426"/>
    </location>
</feature>
<dbReference type="OMA" id="DEYAFSK"/>
<dbReference type="CDD" id="cd04280">
    <property type="entry name" value="ZnMc_astacin_like"/>
    <property type="match status" value="1"/>
</dbReference>
<dbReference type="SMART" id="SM00137">
    <property type="entry name" value="MAM"/>
    <property type="match status" value="1"/>
</dbReference>
<dbReference type="SUPFAM" id="SSF49899">
    <property type="entry name" value="Concanavalin A-like lectins/glucanases"/>
    <property type="match status" value="1"/>
</dbReference>
<dbReference type="InterPro" id="IPR024079">
    <property type="entry name" value="MetalloPept_cat_dom_sf"/>
</dbReference>
<dbReference type="InterPro" id="IPR001506">
    <property type="entry name" value="Peptidase_M12A"/>
</dbReference>
<keyword evidence="1 2" id="KW-0862">Zinc</keyword>
<dbReference type="PROSITE" id="PS50060">
    <property type="entry name" value="MAM_2"/>
    <property type="match status" value="1"/>
</dbReference>
<keyword evidence="1 2" id="KW-0645">Protease</keyword>
<dbReference type="InterPro" id="IPR013320">
    <property type="entry name" value="ConA-like_dom_sf"/>
</dbReference>
<reference evidence="3" key="1">
    <citation type="submission" date="2015-05" db="UniProtKB">
        <authorList>
            <consortium name="EnsemblMetazoa"/>
        </authorList>
    </citation>
    <scope>IDENTIFICATION</scope>
</reference>
<dbReference type="InterPro" id="IPR034035">
    <property type="entry name" value="Astacin-like_dom"/>
</dbReference>
<dbReference type="eggNOG" id="KOG3714">
    <property type="taxonomic scope" value="Eukaryota"/>
</dbReference>
<dbReference type="InterPro" id="IPR006026">
    <property type="entry name" value="Peptidase_Metallo"/>
</dbReference>
<protein>
    <recommendedName>
        <fullName evidence="2">Metalloendopeptidase</fullName>
        <ecNumber evidence="2">3.4.24.-</ecNumber>
    </recommendedName>
</protein>
<dbReference type="GO" id="GO:0006508">
    <property type="term" value="P:proteolysis"/>
    <property type="evidence" value="ECO:0007669"/>
    <property type="project" value="UniProtKB-KW"/>
</dbReference>
<dbReference type="VEuPathDB" id="VectorBase:RPRC005480"/>
<evidence type="ECO:0000313" key="4">
    <source>
        <dbReference type="Proteomes" id="UP000015103"/>
    </source>
</evidence>
<dbReference type="Pfam" id="PF00629">
    <property type="entry name" value="MAM"/>
    <property type="match status" value="1"/>
</dbReference>
<feature type="signal peptide" evidence="2">
    <location>
        <begin position="1"/>
        <end position="17"/>
    </location>
</feature>
<dbReference type="GO" id="GO:0004222">
    <property type="term" value="F:metalloendopeptidase activity"/>
    <property type="evidence" value="ECO:0007669"/>
    <property type="project" value="UniProtKB-UniRule"/>
</dbReference>
<dbReference type="SUPFAM" id="SSF55486">
    <property type="entry name" value="Metalloproteases ('zincins'), catalytic domain"/>
    <property type="match status" value="1"/>
</dbReference>
<feature type="binding site" evidence="1">
    <location>
        <position position="168"/>
    </location>
    <ligand>
        <name>Zn(2+)</name>
        <dbReference type="ChEBI" id="CHEBI:29105"/>
        <note>catalytic</note>
    </ligand>
</feature>
<dbReference type="PRINTS" id="PR00480">
    <property type="entry name" value="ASTACIN"/>
</dbReference>
<dbReference type="GO" id="GO:0016020">
    <property type="term" value="C:membrane"/>
    <property type="evidence" value="ECO:0007669"/>
    <property type="project" value="InterPro"/>
</dbReference>
<dbReference type="SMART" id="SM00235">
    <property type="entry name" value="ZnMc"/>
    <property type="match status" value="1"/>
</dbReference>
<dbReference type="PROSITE" id="PS51864">
    <property type="entry name" value="ASTACIN"/>
    <property type="match status" value="1"/>
</dbReference>
<comment type="caution">
    <text evidence="1">Lacks conserved residue(s) required for the propagation of feature annotation.</text>
</comment>
<feature type="binding site" evidence="1">
    <location>
        <position position="164"/>
    </location>
    <ligand>
        <name>Zn(2+)</name>
        <dbReference type="ChEBI" id="CHEBI:29105"/>
        <note>catalytic</note>
    </ligand>
</feature>
<evidence type="ECO:0000256" key="2">
    <source>
        <dbReference type="RuleBase" id="RU361183"/>
    </source>
</evidence>
<dbReference type="PANTHER" id="PTHR10127">
    <property type="entry name" value="DISCOIDIN, CUB, EGF, LAMININ , AND ZINC METALLOPROTEASE DOMAIN CONTAINING"/>
    <property type="match status" value="1"/>
</dbReference>
<accession>T1HN56</accession>
<comment type="cofactor">
    <cofactor evidence="1 2">
        <name>Zn(2+)</name>
        <dbReference type="ChEBI" id="CHEBI:29105"/>
    </cofactor>
    <text evidence="1 2">Binds 1 zinc ion per subunit.</text>
</comment>
<dbReference type="Gene3D" id="3.40.390.10">
    <property type="entry name" value="Collagenase (Catalytic Domain)"/>
    <property type="match status" value="1"/>
</dbReference>
<organism evidence="3 4">
    <name type="scientific">Rhodnius prolixus</name>
    <name type="common">Triatomid bug</name>
    <dbReference type="NCBI Taxonomy" id="13249"/>
    <lineage>
        <taxon>Eukaryota</taxon>
        <taxon>Metazoa</taxon>
        <taxon>Ecdysozoa</taxon>
        <taxon>Arthropoda</taxon>
        <taxon>Hexapoda</taxon>
        <taxon>Insecta</taxon>
        <taxon>Pterygota</taxon>
        <taxon>Neoptera</taxon>
        <taxon>Paraneoptera</taxon>
        <taxon>Hemiptera</taxon>
        <taxon>Heteroptera</taxon>
        <taxon>Panheteroptera</taxon>
        <taxon>Cimicomorpha</taxon>
        <taxon>Reduviidae</taxon>
        <taxon>Triatominae</taxon>
        <taxon>Rhodnius</taxon>
    </lineage>
</organism>
<dbReference type="InParanoid" id="T1HN56"/>
<sequence>MMIFMFLLVAIVSGVPLQEPLQVTSLKGIPIKGKHPPIGPGTDQGVYNVDKFEGDVQLPHKQPENKNAVKNKALLWPHGAVIYKVEDNVGCPESPQCEILMKAMDNYHENSCVRFKEWTGEDNFVQIFFNQGNSGACWSSVGRIGGAQKLSLGHRCWYLGIVIHELGHSVGFWHEMNRPDRDDWIYIYWKNILPQFSSAFKKQPASVVTYLGEKFDYKSIMMYDEYAFSKDGVSPTLRSKTGEEIGPLWRKNGLSNADIRKLHKLYSCKEGYIYSSYETAGHTPGHLMSVNFHPINEGDKRTPLGCLRFWYLLQSDGTSFLKVSQAYLDKVTQLKHHPKNTYDLWTNSTVLDKWIHVEIPLHTSRPFKLIFQSEFKGGNKYGTIALDDIELLYTECRSENQIKLLPSFSPSEFLMKNDYQEYFFPD</sequence>
<dbReference type="EMBL" id="ACPB03011978">
    <property type="status" value="NOT_ANNOTATED_CDS"/>
    <property type="molecule type" value="Genomic_DNA"/>
</dbReference>
<proteinExistence type="predicted"/>
<evidence type="ECO:0000256" key="1">
    <source>
        <dbReference type="PROSITE-ProRule" id="PRU01211"/>
    </source>
</evidence>
<keyword evidence="1 2" id="KW-0479">Metal-binding</keyword>
<feature type="active site" evidence="1">
    <location>
        <position position="165"/>
    </location>
</feature>
<keyword evidence="4" id="KW-1185">Reference proteome</keyword>
<keyword evidence="1 2" id="KW-0378">Hydrolase</keyword>
<feature type="binding site" evidence="1">
    <location>
        <position position="174"/>
    </location>
    <ligand>
        <name>Zn(2+)</name>
        <dbReference type="ChEBI" id="CHEBI:29105"/>
        <note>catalytic</note>
    </ligand>
</feature>